<protein>
    <recommendedName>
        <fullName evidence="6">S-protein homolog</fullName>
    </recommendedName>
</protein>
<dbReference type="GO" id="GO:0005576">
    <property type="term" value="C:extracellular region"/>
    <property type="evidence" value="ECO:0007669"/>
    <property type="project" value="UniProtKB-SubCell"/>
</dbReference>
<evidence type="ECO:0000256" key="6">
    <source>
        <dbReference type="RuleBase" id="RU367044"/>
    </source>
</evidence>
<keyword evidence="5" id="KW-0732">Signal</keyword>
<evidence type="ECO:0000256" key="4">
    <source>
        <dbReference type="ARBA" id="ARBA00022525"/>
    </source>
</evidence>
<proteinExistence type="inferred from homology"/>
<sequence>MGSNVTIHCKSKDDDLGIHVLQTNQSFEWSFKNNIWGTTRFYCYLNCNLGNTSFDVYRQGMCGGHCFWFVRPVGICLQVQNMRRYRSCCYKWPPRPSLHANGWEEELESRDIAKEYDDILPDC</sequence>
<name>A0A5B7BUF0_DAVIN</name>
<evidence type="ECO:0000256" key="5">
    <source>
        <dbReference type="ARBA" id="ARBA00022729"/>
    </source>
</evidence>
<keyword evidence="3 6" id="KW-0713">Self-incompatibility</keyword>
<keyword evidence="4 6" id="KW-0964">Secreted</keyword>
<dbReference type="EMBL" id="GHES01041816">
    <property type="protein sequence ID" value="MPA72375.1"/>
    <property type="molecule type" value="Transcribed_RNA"/>
</dbReference>
<dbReference type="InterPro" id="IPR010264">
    <property type="entry name" value="Self-incomp_S1"/>
</dbReference>
<dbReference type="Pfam" id="PF05938">
    <property type="entry name" value="Self-incomp_S1"/>
    <property type="match status" value="1"/>
</dbReference>
<evidence type="ECO:0000313" key="7">
    <source>
        <dbReference type="EMBL" id="MPA72375.1"/>
    </source>
</evidence>
<reference evidence="7" key="1">
    <citation type="submission" date="2019-08" db="EMBL/GenBank/DDBJ databases">
        <title>Reference gene set and small RNA set construction with multiple tissues from Davidia involucrata Baill.</title>
        <authorList>
            <person name="Yang H."/>
            <person name="Zhou C."/>
            <person name="Li G."/>
            <person name="Wang J."/>
            <person name="Gao P."/>
            <person name="Wang M."/>
            <person name="Wang R."/>
            <person name="Zhao Y."/>
        </authorList>
    </citation>
    <scope>NUCLEOTIDE SEQUENCE</scope>
    <source>
        <tissue evidence="7">Mixed with DoveR01_LX</tissue>
    </source>
</reference>
<dbReference type="AlphaFoldDB" id="A0A5B7BUF0"/>
<accession>A0A5B7BUF0</accession>
<dbReference type="PANTHER" id="PTHR31232:SF149">
    <property type="entry name" value="S-PROTEIN HOMOLOG"/>
    <property type="match status" value="1"/>
</dbReference>
<comment type="subcellular location">
    <subcellularLocation>
        <location evidence="1 6">Secreted</location>
    </subcellularLocation>
</comment>
<comment type="similarity">
    <text evidence="2 6">Belongs to the plant self-incompatibility (S1) protein family.</text>
</comment>
<gene>
    <name evidence="7" type="ORF">Din_041816</name>
</gene>
<evidence type="ECO:0000256" key="3">
    <source>
        <dbReference type="ARBA" id="ARBA00022471"/>
    </source>
</evidence>
<evidence type="ECO:0000256" key="2">
    <source>
        <dbReference type="ARBA" id="ARBA00005581"/>
    </source>
</evidence>
<dbReference type="GO" id="GO:0060320">
    <property type="term" value="P:rejection of self pollen"/>
    <property type="evidence" value="ECO:0007669"/>
    <property type="project" value="UniProtKB-KW"/>
</dbReference>
<dbReference type="PANTHER" id="PTHR31232">
    <property type="match status" value="1"/>
</dbReference>
<evidence type="ECO:0000256" key="1">
    <source>
        <dbReference type="ARBA" id="ARBA00004613"/>
    </source>
</evidence>
<organism evidence="7">
    <name type="scientific">Davidia involucrata</name>
    <name type="common">Dove tree</name>
    <dbReference type="NCBI Taxonomy" id="16924"/>
    <lineage>
        <taxon>Eukaryota</taxon>
        <taxon>Viridiplantae</taxon>
        <taxon>Streptophyta</taxon>
        <taxon>Embryophyta</taxon>
        <taxon>Tracheophyta</taxon>
        <taxon>Spermatophyta</taxon>
        <taxon>Magnoliopsida</taxon>
        <taxon>eudicotyledons</taxon>
        <taxon>Gunneridae</taxon>
        <taxon>Pentapetalae</taxon>
        <taxon>asterids</taxon>
        <taxon>Cornales</taxon>
        <taxon>Nyssaceae</taxon>
        <taxon>Davidia</taxon>
    </lineage>
</organism>